<accession>A0A6C2USB3</accession>
<evidence type="ECO:0000313" key="4">
    <source>
        <dbReference type="EMBL" id="VGO22117.1"/>
    </source>
</evidence>
<dbReference type="EMBL" id="CAAHFH010000002">
    <property type="protein sequence ID" value="VGO22117.1"/>
    <property type="molecule type" value="Genomic_DNA"/>
</dbReference>
<reference evidence="4 5" key="1">
    <citation type="submission" date="2019-04" db="EMBL/GenBank/DDBJ databases">
        <authorList>
            <person name="Van Vliet M D."/>
        </authorList>
    </citation>
    <scope>NUCLEOTIDE SEQUENCE [LARGE SCALE GENOMIC DNA]</scope>
    <source>
        <strain evidence="4 5">F21</strain>
    </source>
</reference>
<feature type="domain" description="Transposase TnpC homeodomain" evidence="3">
    <location>
        <begin position="35"/>
        <end position="110"/>
    </location>
</feature>
<dbReference type="Pfam" id="PF13007">
    <property type="entry name" value="LZ_Tnp_IS66"/>
    <property type="match status" value="1"/>
</dbReference>
<protein>
    <submittedName>
        <fullName evidence="4">Uncharacterized protein</fullName>
    </submittedName>
</protein>
<keyword evidence="5" id="KW-1185">Reference proteome</keyword>
<dbReference type="InterPro" id="IPR004291">
    <property type="entry name" value="Transposase_IS66_central"/>
</dbReference>
<feature type="domain" description="Transposase IS66 central" evidence="2">
    <location>
        <begin position="175"/>
        <end position="288"/>
    </location>
</feature>
<gene>
    <name evidence="4" type="ORF">SCARR_04198</name>
</gene>
<dbReference type="InterPro" id="IPR024463">
    <property type="entry name" value="Transposase_TnpC_homeodom"/>
</dbReference>
<dbReference type="PANTHER" id="PTHR33678:SF1">
    <property type="entry name" value="BLL1576 PROTEIN"/>
    <property type="match status" value="1"/>
</dbReference>
<dbReference type="Proteomes" id="UP000346198">
    <property type="component" value="Unassembled WGS sequence"/>
</dbReference>
<dbReference type="AlphaFoldDB" id="A0A6C2USB3"/>
<name>A0A6C2USB3_9BACT</name>
<organism evidence="4 5">
    <name type="scientific">Pontiella sulfatireligans</name>
    <dbReference type="NCBI Taxonomy" id="2750658"/>
    <lineage>
        <taxon>Bacteria</taxon>
        <taxon>Pseudomonadati</taxon>
        <taxon>Kiritimatiellota</taxon>
        <taxon>Kiritimatiellia</taxon>
        <taxon>Kiritimatiellales</taxon>
        <taxon>Pontiellaceae</taxon>
        <taxon>Pontiella</taxon>
    </lineage>
</organism>
<feature type="compositionally biased region" description="Acidic residues" evidence="1">
    <location>
        <begin position="77"/>
        <end position="86"/>
    </location>
</feature>
<sequence length="290" mass="33931">MYGMNFNRENFDLMVKERTSLNAENTQLKTEVKLLNEKVQYLLKKLFGRSSEKLSPDQMELLLDELQEAQEALEIAEEAEQDDSEPVESRRGKRKPLKERVPEDLPVEQVIIIPDEVQGNPGRYKKIGEEKVRELDVVPTRYFIREIIREKFIEIDNREVPPLIAPAPARLIPNSYASAGLLLQIILSKYCDHLPLYRQEQVLKYRHGIEISRKTMGNWMYLIADWLTLIYEALRNEIRQSEYIQADETFIKYQDPKKDHCPNGYLWAYHSPGVGVLFEWFPSRAASCLD</sequence>
<evidence type="ECO:0000313" key="5">
    <source>
        <dbReference type="Proteomes" id="UP000346198"/>
    </source>
</evidence>
<evidence type="ECO:0000259" key="2">
    <source>
        <dbReference type="Pfam" id="PF03050"/>
    </source>
</evidence>
<dbReference type="Pfam" id="PF03050">
    <property type="entry name" value="DDE_Tnp_IS66"/>
    <property type="match status" value="1"/>
</dbReference>
<dbReference type="PANTHER" id="PTHR33678">
    <property type="entry name" value="BLL1576 PROTEIN"/>
    <property type="match status" value="1"/>
</dbReference>
<dbReference type="InterPro" id="IPR052344">
    <property type="entry name" value="Transposase-related"/>
</dbReference>
<feature type="region of interest" description="Disordered" evidence="1">
    <location>
        <begin position="77"/>
        <end position="99"/>
    </location>
</feature>
<evidence type="ECO:0000256" key="1">
    <source>
        <dbReference type="SAM" id="MobiDB-lite"/>
    </source>
</evidence>
<proteinExistence type="predicted"/>
<evidence type="ECO:0000259" key="3">
    <source>
        <dbReference type="Pfam" id="PF13007"/>
    </source>
</evidence>